<dbReference type="Pfam" id="PF01370">
    <property type="entry name" value="Epimerase"/>
    <property type="match status" value="1"/>
</dbReference>
<comment type="caution">
    <text evidence="2">The sequence shown here is derived from an EMBL/GenBank/DDBJ whole genome shotgun (WGS) entry which is preliminary data.</text>
</comment>
<feature type="domain" description="NAD-dependent epimerase/dehydratase" evidence="1">
    <location>
        <begin position="33"/>
        <end position="201"/>
    </location>
</feature>
<dbReference type="RefSeq" id="WP_191810221.1">
    <property type="nucleotide sequence ID" value="NZ_JACSPV010000005.1"/>
</dbReference>
<dbReference type="Proteomes" id="UP000648182">
    <property type="component" value="Unassembled WGS sequence"/>
</dbReference>
<protein>
    <submittedName>
        <fullName evidence="2">NAD-dependent epimerase/dehydratase family protein</fullName>
    </submittedName>
</protein>
<dbReference type="Gene3D" id="3.40.50.720">
    <property type="entry name" value="NAD(P)-binding Rossmann-like Domain"/>
    <property type="match status" value="1"/>
</dbReference>
<evidence type="ECO:0000259" key="1">
    <source>
        <dbReference type="Pfam" id="PF01370"/>
    </source>
</evidence>
<dbReference type="InterPro" id="IPR050177">
    <property type="entry name" value="Lipid_A_modif_metabolic_enz"/>
</dbReference>
<evidence type="ECO:0000313" key="2">
    <source>
        <dbReference type="EMBL" id="MBD8004261.1"/>
    </source>
</evidence>
<proteinExistence type="predicted"/>
<sequence length="283" mass="32403">MKKLLITGKSSYVGTSFQNWLRNYPDRYLIDSISLRDDSWKEEDFSGYDVVFHVVGIAHIKETRENAHVYYKINRDLAFEVAKKAKDAGVKQFIFLSSMSVYGIESGVIDENTSLKPKSNYGKSKLQAEELITTLEDEVFKVVIVRPPMIYGKNSKGNYTRLAKLAVRVPVFPNIENKRSMIYIDNLSMIIQSVIDNCDRGLLFPQNSEYVSTSKMVKLIAEAHGKKIRVTKLFNPLLNRMKKNGIVKKVFGDLIYEKKLSKYSDIQSNSLIGFEESIRLTED</sequence>
<evidence type="ECO:0000313" key="3">
    <source>
        <dbReference type="Proteomes" id="UP000648182"/>
    </source>
</evidence>
<organism evidence="2 3">
    <name type="scientific">Bacillus norwichensis</name>
    <dbReference type="NCBI Taxonomy" id="2762217"/>
    <lineage>
        <taxon>Bacteria</taxon>
        <taxon>Bacillati</taxon>
        <taxon>Bacillota</taxon>
        <taxon>Bacilli</taxon>
        <taxon>Bacillales</taxon>
        <taxon>Bacillaceae</taxon>
        <taxon>Bacillus</taxon>
    </lineage>
</organism>
<dbReference type="PANTHER" id="PTHR43245">
    <property type="entry name" value="BIFUNCTIONAL POLYMYXIN RESISTANCE PROTEIN ARNA"/>
    <property type="match status" value="1"/>
</dbReference>
<accession>A0ABR8VHK7</accession>
<dbReference type="PANTHER" id="PTHR43245:SF58">
    <property type="entry name" value="BLL5923 PROTEIN"/>
    <property type="match status" value="1"/>
</dbReference>
<name>A0ABR8VHK7_9BACI</name>
<dbReference type="InterPro" id="IPR001509">
    <property type="entry name" value="Epimerase_deHydtase"/>
</dbReference>
<gene>
    <name evidence="2" type="ORF">H9631_04135</name>
</gene>
<dbReference type="SUPFAM" id="SSF51735">
    <property type="entry name" value="NAD(P)-binding Rossmann-fold domains"/>
    <property type="match status" value="1"/>
</dbReference>
<dbReference type="EMBL" id="JACSPV010000005">
    <property type="protein sequence ID" value="MBD8004261.1"/>
    <property type="molecule type" value="Genomic_DNA"/>
</dbReference>
<keyword evidence="3" id="KW-1185">Reference proteome</keyword>
<reference evidence="2 3" key="1">
    <citation type="submission" date="2020-08" db="EMBL/GenBank/DDBJ databases">
        <title>A Genomic Blueprint of the Chicken Gut Microbiome.</title>
        <authorList>
            <person name="Gilroy R."/>
            <person name="Ravi A."/>
            <person name="Getino M."/>
            <person name="Pursley I."/>
            <person name="Horton D.L."/>
            <person name="Alikhan N.-F."/>
            <person name="Baker D."/>
            <person name="Gharbi K."/>
            <person name="Hall N."/>
            <person name="Watson M."/>
            <person name="Adriaenssens E.M."/>
            <person name="Foster-Nyarko E."/>
            <person name="Jarju S."/>
            <person name="Secka A."/>
            <person name="Antonio M."/>
            <person name="Oren A."/>
            <person name="Chaudhuri R."/>
            <person name="La Ragione R.M."/>
            <person name="Hildebrand F."/>
            <person name="Pallen M.J."/>
        </authorList>
    </citation>
    <scope>NUCLEOTIDE SEQUENCE [LARGE SCALE GENOMIC DNA]</scope>
    <source>
        <strain evidence="2 3">Sa1BUA2</strain>
    </source>
</reference>
<dbReference type="InterPro" id="IPR036291">
    <property type="entry name" value="NAD(P)-bd_dom_sf"/>
</dbReference>